<dbReference type="Proteomes" id="UP000637239">
    <property type="component" value="Chromosome 2"/>
</dbReference>
<name>A0A7R7VJK1_ASPCH</name>
<keyword evidence="2" id="KW-1185">Reference proteome</keyword>
<dbReference type="PANTHER" id="PTHR21310">
    <property type="entry name" value="AMINOGLYCOSIDE PHOSPHOTRANSFERASE-RELATED-RELATED"/>
    <property type="match status" value="1"/>
</dbReference>
<evidence type="ECO:0000313" key="2">
    <source>
        <dbReference type="Proteomes" id="UP000637239"/>
    </source>
</evidence>
<organism evidence="1 2">
    <name type="scientific">Aspergillus chevalieri</name>
    <name type="common">Eurotium chevalieri</name>
    <dbReference type="NCBI Taxonomy" id="182096"/>
    <lineage>
        <taxon>Eukaryota</taxon>
        <taxon>Fungi</taxon>
        <taxon>Dikarya</taxon>
        <taxon>Ascomycota</taxon>
        <taxon>Pezizomycotina</taxon>
        <taxon>Eurotiomycetes</taxon>
        <taxon>Eurotiomycetidae</taxon>
        <taxon>Eurotiales</taxon>
        <taxon>Aspergillaceae</taxon>
        <taxon>Aspergillus</taxon>
        <taxon>Aspergillus subgen. Aspergillus</taxon>
    </lineage>
</organism>
<dbReference type="EMBL" id="AP024417">
    <property type="protein sequence ID" value="BCR85903.1"/>
    <property type="molecule type" value="Genomic_DNA"/>
</dbReference>
<dbReference type="InterPro" id="IPR011009">
    <property type="entry name" value="Kinase-like_dom_sf"/>
</dbReference>
<dbReference type="GeneID" id="66980262"/>
<dbReference type="SUPFAM" id="SSF56112">
    <property type="entry name" value="Protein kinase-like (PK-like)"/>
    <property type="match status" value="1"/>
</dbReference>
<reference evidence="1" key="2">
    <citation type="submission" date="2021-02" db="EMBL/GenBank/DDBJ databases">
        <title>Aspergillus chevalieri M1 genome sequence.</title>
        <authorList>
            <person name="Kadooka C."/>
            <person name="Mori K."/>
            <person name="Futagami T."/>
        </authorList>
    </citation>
    <scope>NUCLEOTIDE SEQUENCE</scope>
    <source>
        <strain evidence="1">M1</strain>
    </source>
</reference>
<proteinExistence type="predicted"/>
<dbReference type="AlphaFoldDB" id="A0A7R7VJK1"/>
<accession>A0A7R7VJK1</accession>
<reference evidence="1" key="1">
    <citation type="submission" date="2021-01" db="EMBL/GenBank/DDBJ databases">
        <authorList>
            <consortium name="Aspergillus chevalieri M1 genome sequencing consortium"/>
            <person name="Kazuki M."/>
            <person name="Futagami T."/>
        </authorList>
    </citation>
    <scope>NUCLEOTIDE SEQUENCE</scope>
    <source>
        <strain evidence="1">M1</strain>
    </source>
</reference>
<dbReference type="InterPro" id="IPR051678">
    <property type="entry name" value="AGP_Transferase"/>
</dbReference>
<dbReference type="RefSeq" id="XP_043134425.1">
    <property type="nucleotide sequence ID" value="XM_043275436.1"/>
</dbReference>
<gene>
    <name evidence="1" type="ORF">ACHE_21361S</name>
</gene>
<evidence type="ECO:0000313" key="1">
    <source>
        <dbReference type="EMBL" id="BCR85903.1"/>
    </source>
</evidence>
<protein>
    <submittedName>
        <fullName evidence="1">Uncharacterized protein</fullName>
    </submittedName>
</protein>
<dbReference type="KEGG" id="ache:ACHE_21361S"/>
<sequence length="108" mass="12624">MHPIFPEGPVDLILRVLGHHILRIKTENEVAVMMWLRKNTTIAVPEVVQFDVMFNNVLQHEFTLLERVRGTTLHEIYDRLSQEQLEQGCQSNHRYLDCIVALGMESRN</sequence>